<dbReference type="PANTHER" id="PTHR11452">
    <property type="entry name" value="ALPHA-GALACTOSIDASE/ALPHA-N-ACETYLGALACTOSAMINIDASE"/>
    <property type="match status" value="1"/>
</dbReference>
<comment type="catalytic activity">
    <reaction evidence="1 9">
        <text>Hydrolysis of terminal, non-reducing alpha-D-galactose residues in alpha-D-galactosides, including galactose oligosaccharides, galactomannans and galactolipids.</text>
        <dbReference type="EC" id="3.2.1.22"/>
    </reaction>
</comment>
<name>A0A4Y7PKZ0_9AGAM</name>
<keyword evidence="7" id="KW-0325">Glycoprotein</keyword>
<evidence type="ECO:0000256" key="6">
    <source>
        <dbReference type="ARBA" id="ARBA00022801"/>
    </source>
</evidence>
<dbReference type="PANTHER" id="PTHR11452:SF61">
    <property type="entry name" value="ALPHA-GALACTOSIDASE B-RELATED"/>
    <property type="match status" value="1"/>
</dbReference>
<dbReference type="PROSITE" id="PS00512">
    <property type="entry name" value="ALPHA_GALACTOSIDASE"/>
    <property type="match status" value="1"/>
</dbReference>
<evidence type="ECO:0000313" key="12">
    <source>
        <dbReference type="Proteomes" id="UP000294933"/>
    </source>
</evidence>
<dbReference type="STRING" id="50990.A0A4Y7PKZ0"/>
<dbReference type="InterPro" id="IPR013785">
    <property type="entry name" value="Aldolase_TIM"/>
</dbReference>
<evidence type="ECO:0000256" key="8">
    <source>
        <dbReference type="ARBA" id="ARBA00023295"/>
    </source>
</evidence>
<evidence type="ECO:0000256" key="7">
    <source>
        <dbReference type="ARBA" id="ARBA00023180"/>
    </source>
</evidence>
<dbReference type="GO" id="GO:0005975">
    <property type="term" value="P:carbohydrate metabolic process"/>
    <property type="evidence" value="ECO:0007669"/>
    <property type="project" value="InterPro"/>
</dbReference>
<evidence type="ECO:0000256" key="2">
    <source>
        <dbReference type="ARBA" id="ARBA00004613"/>
    </source>
</evidence>
<keyword evidence="6 9" id="KW-0378">Hydrolase</keyword>
<evidence type="ECO:0000256" key="9">
    <source>
        <dbReference type="RuleBase" id="RU361168"/>
    </source>
</evidence>
<keyword evidence="12" id="KW-1185">Reference proteome</keyword>
<dbReference type="InterPro" id="IPR017853">
    <property type="entry name" value="GH"/>
</dbReference>
<evidence type="ECO:0000256" key="4">
    <source>
        <dbReference type="ARBA" id="ARBA00022525"/>
    </source>
</evidence>
<evidence type="ECO:0000256" key="5">
    <source>
        <dbReference type="ARBA" id="ARBA00022729"/>
    </source>
</evidence>
<dbReference type="Gene3D" id="2.60.40.1180">
    <property type="entry name" value="Golgi alpha-mannosidase II"/>
    <property type="match status" value="1"/>
</dbReference>
<dbReference type="EMBL" id="ML170251">
    <property type="protein sequence ID" value="TDL16123.1"/>
    <property type="molecule type" value="Genomic_DNA"/>
</dbReference>
<evidence type="ECO:0000256" key="1">
    <source>
        <dbReference type="ARBA" id="ARBA00001255"/>
    </source>
</evidence>
<dbReference type="CDD" id="cd14792">
    <property type="entry name" value="GH27"/>
    <property type="match status" value="1"/>
</dbReference>
<keyword evidence="5" id="KW-0732">Signal</keyword>
<dbReference type="Proteomes" id="UP000294933">
    <property type="component" value="Unassembled WGS sequence"/>
</dbReference>
<dbReference type="InterPro" id="IPR002241">
    <property type="entry name" value="Glyco_hydro_27"/>
</dbReference>
<dbReference type="VEuPathDB" id="FungiDB:BD410DRAFT_795680"/>
<sequence>MADRDGPDGPDERWKTAIRAVIPLFGFIMCRSFIPTTMSLTLDSPVIRNAPTIPPSSSTGKLPALGWNTWNAYRCNISEEKILAAGQQFVDLGLQRAGYEYVNIDDCWSAKSGRDPNTKRIVPDSAKFPNGIDQVASKIHDLGLKIGIYSDAGTKTCAGYPGSLGNEFTDASTFADWGIDYLKYDNCNVPHNWTDKRPPNNDWYYSYSAIRFRQMTAALANQSRPIQYDLCIWGDARVWEWGAKVGHSWRITPDSTPTWDFILDAITTNVDILNRVDFYSHNDMDMMEIGNGKLTLQEERTHFAAWAFMKSPILLGTDLGNLSQVQLGILQNPEILAFHQDAMYGQPAMPFKNAGSLKTSPPEYYSGQSVKGLHVFVINLGDRSSEKSINFTSVPGLGYNSSGLVLVHDMWTGQDIGLYRDSYNFSMEAHDTAAFALHLPSVTFPVQETIRSSSRTLLSQIRTPEAITAGT</sequence>
<dbReference type="InterPro" id="IPR013780">
    <property type="entry name" value="Glyco_hydro_b"/>
</dbReference>
<dbReference type="GO" id="GO:0004557">
    <property type="term" value="F:alpha-galactosidase activity"/>
    <property type="evidence" value="ECO:0007669"/>
    <property type="project" value="UniProtKB-EC"/>
</dbReference>
<evidence type="ECO:0000256" key="3">
    <source>
        <dbReference type="ARBA" id="ARBA00009743"/>
    </source>
</evidence>
<dbReference type="FunFam" id="3.20.20.70:FF:000197">
    <property type="entry name" value="Alpha-galactosidase"/>
    <property type="match status" value="1"/>
</dbReference>
<feature type="domain" description="Alpha galactosidase C-terminal" evidence="10">
    <location>
        <begin position="361"/>
        <end position="436"/>
    </location>
</feature>
<evidence type="ECO:0000313" key="11">
    <source>
        <dbReference type="EMBL" id="TDL16123.1"/>
    </source>
</evidence>
<dbReference type="InterPro" id="IPR000111">
    <property type="entry name" value="Glyco_hydro_27/36_CS"/>
</dbReference>
<dbReference type="Pfam" id="PF17801">
    <property type="entry name" value="Melibiase_C"/>
    <property type="match status" value="1"/>
</dbReference>
<keyword evidence="8 9" id="KW-0326">Glycosidase</keyword>
<protein>
    <recommendedName>
        <fullName evidence="9">Alpha-galactosidase</fullName>
        <ecNumber evidence="9">3.2.1.22</ecNumber>
    </recommendedName>
    <alternativeName>
        <fullName evidence="9">Melibiase</fullName>
    </alternativeName>
</protein>
<proteinExistence type="inferred from homology"/>
<accession>A0A4Y7PKZ0</accession>
<dbReference type="Pfam" id="PF16499">
    <property type="entry name" value="Melibiase_2"/>
    <property type="match status" value="1"/>
</dbReference>
<dbReference type="Gene3D" id="3.20.20.70">
    <property type="entry name" value="Aldolase class I"/>
    <property type="match status" value="1"/>
</dbReference>
<dbReference type="OrthoDB" id="5795902at2759"/>
<dbReference type="GO" id="GO:0005576">
    <property type="term" value="C:extracellular region"/>
    <property type="evidence" value="ECO:0007669"/>
    <property type="project" value="UniProtKB-SubCell"/>
</dbReference>
<gene>
    <name evidence="11" type="ORF">BD410DRAFT_795680</name>
</gene>
<dbReference type="PRINTS" id="PR00740">
    <property type="entry name" value="GLHYDRLASE27"/>
</dbReference>
<dbReference type="InterPro" id="IPR041233">
    <property type="entry name" value="Melibiase_C"/>
</dbReference>
<reference evidence="11 12" key="1">
    <citation type="submission" date="2018-06" db="EMBL/GenBank/DDBJ databases">
        <title>A transcriptomic atlas of mushroom development highlights an independent origin of complex multicellularity.</title>
        <authorList>
            <consortium name="DOE Joint Genome Institute"/>
            <person name="Krizsan K."/>
            <person name="Almasi E."/>
            <person name="Merenyi Z."/>
            <person name="Sahu N."/>
            <person name="Viragh M."/>
            <person name="Koszo T."/>
            <person name="Mondo S."/>
            <person name="Kiss B."/>
            <person name="Balint B."/>
            <person name="Kues U."/>
            <person name="Barry K."/>
            <person name="Hegedus J.C."/>
            <person name="Henrissat B."/>
            <person name="Johnson J."/>
            <person name="Lipzen A."/>
            <person name="Ohm R."/>
            <person name="Nagy I."/>
            <person name="Pangilinan J."/>
            <person name="Yan J."/>
            <person name="Xiong Y."/>
            <person name="Grigoriev I.V."/>
            <person name="Hibbett D.S."/>
            <person name="Nagy L.G."/>
        </authorList>
    </citation>
    <scope>NUCLEOTIDE SEQUENCE [LARGE SCALE GENOMIC DNA]</scope>
    <source>
        <strain evidence="11 12">SZMC22713</strain>
    </source>
</reference>
<keyword evidence="4" id="KW-0964">Secreted</keyword>
<dbReference type="AlphaFoldDB" id="A0A4Y7PKZ0"/>
<dbReference type="SUPFAM" id="SSF51445">
    <property type="entry name" value="(Trans)glycosidases"/>
    <property type="match status" value="1"/>
</dbReference>
<dbReference type="EC" id="3.2.1.22" evidence="9"/>
<keyword evidence="9" id="KW-1015">Disulfide bond</keyword>
<comment type="similarity">
    <text evidence="3 9">Belongs to the glycosyl hydrolase 27 family.</text>
</comment>
<evidence type="ECO:0000259" key="10">
    <source>
        <dbReference type="Pfam" id="PF17801"/>
    </source>
</evidence>
<dbReference type="SUPFAM" id="SSF51011">
    <property type="entry name" value="Glycosyl hydrolase domain"/>
    <property type="match status" value="1"/>
</dbReference>
<organism evidence="11 12">
    <name type="scientific">Rickenella mellea</name>
    <dbReference type="NCBI Taxonomy" id="50990"/>
    <lineage>
        <taxon>Eukaryota</taxon>
        <taxon>Fungi</taxon>
        <taxon>Dikarya</taxon>
        <taxon>Basidiomycota</taxon>
        <taxon>Agaricomycotina</taxon>
        <taxon>Agaricomycetes</taxon>
        <taxon>Hymenochaetales</taxon>
        <taxon>Rickenellaceae</taxon>
        <taxon>Rickenella</taxon>
    </lineage>
</organism>
<comment type="subcellular location">
    <subcellularLocation>
        <location evidence="2">Secreted</location>
    </subcellularLocation>
</comment>